<evidence type="ECO:0000256" key="2">
    <source>
        <dbReference type="ARBA" id="ARBA00022448"/>
    </source>
</evidence>
<keyword evidence="3 4" id="KW-0592">Phosphate transport</keyword>
<dbReference type="CDD" id="cd13565">
    <property type="entry name" value="PBP2_PstS"/>
    <property type="match status" value="1"/>
</dbReference>
<dbReference type="Proteomes" id="UP000319516">
    <property type="component" value="Unassembled WGS sequence"/>
</dbReference>
<dbReference type="PIRSF" id="PIRSF002756">
    <property type="entry name" value="PstS"/>
    <property type="match status" value="1"/>
</dbReference>
<dbReference type="GO" id="GO:0042301">
    <property type="term" value="F:phosphate ion binding"/>
    <property type="evidence" value="ECO:0007669"/>
    <property type="project" value="InterPro"/>
</dbReference>
<evidence type="ECO:0000256" key="6">
    <source>
        <dbReference type="SAM" id="SignalP"/>
    </source>
</evidence>
<dbReference type="NCBIfam" id="TIGR00975">
    <property type="entry name" value="3a0107s03"/>
    <property type="match status" value="1"/>
</dbReference>
<dbReference type="InterPro" id="IPR050962">
    <property type="entry name" value="Phosphate-bind_PstS"/>
</dbReference>
<dbReference type="Gene3D" id="3.40.190.10">
    <property type="entry name" value="Periplasmic binding protein-like II"/>
    <property type="match status" value="2"/>
</dbReference>
<dbReference type="PROSITE" id="PS51257">
    <property type="entry name" value="PROKAR_LIPOPROTEIN"/>
    <property type="match status" value="1"/>
</dbReference>
<dbReference type="GO" id="GO:0043190">
    <property type="term" value="C:ATP-binding cassette (ABC) transporter complex"/>
    <property type="evidence" value="ECO:0007669"/>
    <property type="project" value="InterPro"/>
</dbReference>
<evidence type="ECO:0000256" key="1">
    <source>
        <dbReference type="ARBA" id="ARBA00008725"/>
    </source>
</evidence>
<keyword evidence="2 4" id="KW-0813">Transport</keyword>
<evidence type="ECO:0000313" key="8">
    <source>
        <dbReference type="EMBL" id="TQL49813.1"/>
    </source>
</evidence>
<name>A0A542YNX7_9MICO</name>
<evidence type="ECO:0000259" key="7">
    <source>
        <dbReference type="Pfam" id="PF12849"/>
    </source>
</evidence>
<keyword evidence="9" id="KW-1185">Reference proteome</keyword>
<sequence length="393" mass="39689">MKLHRCGPTAALAMAALLTLSACGDDNPTADNDASANEDAAQEPADGGSESGSDGAGDTAAAGGGAALSGTVSLSGASSQESAMTAWIAGYQAVQPDVRLNYDAIGSGGGRENLISGASPMIGSDAYLDEEEREAVKDSCGDGGALHIPVYISPVAIPYNLPGVEQLNLPPDVLAQIFDQQIETWNDPAIAEANPDADLPDTEITVVNRSDDSGTTENFTEYLVAAAPDAWPHEPSDAWPVEGGEAAAQTTGVISVVGSTEGAIGYADASAVGTLTTAAVGVGEEFVNFSPEAAAAVVDASEPVDTGVEGDLALDLARDTTESGTYPIVLVSYHIACTSYEDAQTGEVVKDFLTYVISEDGQAAAAEAAGSAPISDEVRAQATTAIEGITVGN</sequence>
<dbReference type="PANTHER" id="PTHR42996">
    <property type="entry name" value="PHOSPHATE-BINDING PROTEIN PSTS"/>
    <property type="match status" value="1"/>
</dbReference>
<feature type="signal peptide" evidence="6">
    <location>
        <begin position="1"/>
        <end position="24"/>
    </location>
</feature>
<organism evidence="8 9">
    <name type="scientific">Ornithinicoccus hortensis</name>
    <dbReference type="NCBI Taxonomy" id="82346"/>
    <lineage>
        <taxon>Bacteria</taxon>
        <taxon>Bacillati</taxon>
        <taxon>Actinomycetota</taxon>
        <taxon>Actinomycetes</taxon>
        <taxon>Micrococcales</taxon>
        <taxon>Intrasporangiaceae</taxon>
        <taxon>Ornithinicoccus</taxon>
    </lineage>
</organism>
<feature type="compositionally biased region" description="Low complexity" evidence="5">
    <location>
        <begin position="30"/>
        <end position="61"/>
    </location>
</feature>
<feature type="region of interest" description="Disordered" evidence="5">
    <location>
        <begin position="27"/>
        <end position="62"/>
    </location>
</feature>
<dbReference type="InterPro" id="IPR024370">
    <property type="entry name" value="PBP_domain"/>
</dbReference>
<comment type="caution">
    <text evidence="8">The sequence shown here is derived from an EMBL/GenBank/DDBJ whole genome shotgun (WGS) entry which is preliminary data.</text>
</comment>
<accession>A0A542YNX7</accession>
<feature type="chain" id="PRO_5021803468" description="Phosphate-binding protein" evidence="6">
    <location>
        <begin position="25"/>
        <end position="393"/>
    </location>
</feature>
<evidence type="ECO:0000256" key="5">
    <source>
        <dbReference type="SAM" id="MobiDB-lite"/>
    </source>
</evidence>
<dbReference type="RefSeq" id="WP_228393224.1">
    <property type="nucleotide sequence ID" value="NZ_VFOP01000001.1"/>
</dbReference>
<dbReference type="Pfam" id="PF12849">
    <property type="entry name" value="PBP_like_2"/>
    <property type="match status" value="1"/>
</dbReference>
<proteinExistence type="inferred from homology"/>
<dbReference type="EMBL" id="VFOP01000001">
    <property type="protein sequence ID" value="TQL49813.1"/>
    <property type="molecule type" value="Genomic_DNA"/>
</dbReference>
<keyword evidence="6" id="KW-0732">Signal</keyword>
<dbReference type="GO" id="GO:0035435">
    <property type="term" value="P:phosphate ion transmembrane transport"/>
    <property type="evidence" value="ECO:0007669"/>
    <property type="project" value="InterPro"/>
</dbReference>
<reference evidence="8 9" key="1">
    <citation type="submission" date="2019-06" db="EMBL/GenBank/DDBJ databases">
        <title>Sequencing the genomes of 1000 actinobacteria strains.</title>
        <authorList>
            <person name="Klenk H.-P."/>
        </authorList>
    </citation>
    <scope>NUCLEOTIDE SEQUENCE [LARGE SCALE GENOMIC DNA]</scope>
    <source>
        <strain evidence="8 9">DSM 12335</strain>
    </source>
</reference>
<dbReference type="AlphaFoldDB" id="A0A542YNX7"/>
<dbReference type="SUPFAM" id="SSF53850">
    <property type="entry name" value="Periplasmic binding protein-like II"/>
    <property type="match status" value="1"/>
</dbReference>
<evidence type="ECO:0000256" key="3">
    <source>
        <dbReference type="ARBA" id="ARBA00022592"/>
    </source>
</evidence>
<comment type="similarity">
    <text evidence="1 4">Belongs to the PstS family.</text>
</comment>
<dbReference type="InterPro" id="IPR005673">
    <property type="entry name" value="ABC_phos-bd_PstS"/>
</dbReference>
<gene>
    <name evidence="8" type="ORF">FB467_0906</name>
</gene>
<feature type="domain" description="PBP" evidence="7">
    <location>
        <begin position="64"/>
        <end position="359"/>
    </location>
</feature>
<dbReference type="PANTHER" id="PTHR42996:SF1">
    <property type="entry name" value="PHOSPHATE-BINDING PROTEIN PSTS"/>
    <property type="match status" value="1"/>
</dbReference>
<evidence type="ECO:0000313" key="9">
    <source>
        <dbReference type="Proteomes" id="UP000319516"/>
    </source>
</evidence>
<protein>
    <recommendedName>
        <fullName evidence="4">Phosphate-binding protein</fullName>
    </recommendedName>
</protein>
<evidence type="ECO:0000256" key="4">
    <source>
        <dbReference type="PIRNR" id="PIRNR002756"/>
    </source>
</evidence>